<dbReference type="InterPro" id="IPR056550">
    <property type="entry name" value="NOL10_2nd"/>
</dbReference>
<comment type="caution">
    <text evidence="4">The sequence shown here is derived from an EMBL/GenBank/DDBJ whole genome shotgun (WGS) entry which is preliminary data.</text>
</comment>
<dbReference type="Pfam" id="PF23098">
    <property type="entry name" value="Beta-prop_NOL10_N"/>
    <property type="match status" value="1"/>
</dbReference>
<dbReference type="PANTHER" id="PTHR14927">
    <property type="entry name" value="NUCLEOLAR PROTEIN 10"/>
    <property type="match status" value="1"/>
</dbReference>
<dbReference type="GO" id="GO:0032040">
    <property type="term" value="C:small-subunit processome"/>
    <property type="evidence" value="ECO:0007669"/>
    <property type="project" value="TreeGrafter"/>
</dbReference>
<proteinExistence type="predicted"/>
<dbReference type="InterPro" id="IPR036322">
    <property type="entry name" value="WD40_repeat_dom_sf"/>
</dbReference>
<dbReference type="GO" id="GO:0000462">
    <property type="term" value="P:maturation of SSU-rRNA from tricistronic rRNA transcript (SSU-rRNA, 5.8S rRNA, LSU-rRNA)"/>
    <property type="evidence" value="ECO:0007669"/>
    <property type="project" value="TreeGrafter"/>
</dbReference>
<evidence type="ECO:0000256" key="1">
    <source>
        <dbReference type="SAM" id="MobiDB-lite"/>
    </source>
</evidence>
<dbReference type="SUPFAM" id="SSF50978">
    <property type="entry name" value="WD40 repeat-like"/>
    <property type="match status" value="1"/>
</dbReference>
<feature type="domain" description="Nucleolar protein 10-like second" evidence="2">
    <location>
        <begin position="380"/>
        <end position="425"/>
    </location>
</feature>
<feature type="region of interest" description="Disordered" evidence="1">
    <location>
        <begin position="500"/>
        <end position="530"/>
    </location>
</feature>
<evidence type="ECO:0000259" key="2">
    <source>
        <dbReference type="Pfam" id="PF23097"/>
    </source>
</evidence>
<dbReference type="PANTHER" id="PTHR14927:SF0">
    <property type="entry name" value="NUCLEOLAR PROTEIN 10"/>
    <property type="match status" value="1"/>
</dbReference>
<dbReference type="Proteomes" id="UP000324629">
    <property type="component" value="Unassembled WGS sequence"/>
</dbReference>
<evidence type="ECO:0000313" key="5">
    <source>
        <dbReference type="Proteomes" id="UP000324629"/>
    </source>
</evidence>
<evidence type="ECO:0000313" key="4">
    <source>
        <dbReference type="EMBL" id="KAA3678397.1"/>
    </source>
</evidence>
<dbReference type="Pfam" id="PF23097">
    <property type="entry name" value="NOL10_2nd"/>
    <property type="match status" value="1"/>
</dbReference>
<protein>
    <submittedName>
        <fullName evidence="4">Ribosome biogenesis protein ENP2</fullName>
    </submittedName>
</protein>
<sequence>MNVFKLNGIKVYNLTANRELPEWASRSERKRKSSQDSRLSRHLELIQELEMPDSATYITCSPDNQFLFTLGRYKPRVRCYELENLSLKFDRCVDCLPYRMEVLSDDYSKFVLLEEERWVDVHATGGHFFKFRIPKPGVDVSYSPFTCDLFVASSRSSVYRMNLCEGRFNTPLVSPKLEGTAHGFTSCAYCKEHSLLLGASTLGRVDGWDARTGECVFGMNVSEFAPISEDTYDTSVGVKRRVTGVTCVKYKDPLNIALGTSDGMVYIYDLRQNRKPWHTRDTEFRKPVKTVEFHEEKLIALLPHCLKIWYIDTGKVFVGFDTGRAECNWMHHFPNSGLLMVSMESPKISTFFIPLLGEAPAWCSHLDQLVLECEPDVTTMYDGYKFLTRQQLAELGMLELIGTQFLRAYMHGYFVSVRLYNKVKDRLGVISESIVPPAKVTKPASTVGSHKDSLDWNDELQKASTDTRFLKLGCNPKLTFNTNDEESDLMRIHQARLLKKRKRKEVRKERARRSQALVSHKSDAVQHSES</sequence>
<dbReference type="InterPro" id="IPR056551">
    <property type="entry name" value="Beta-prop_NOL10_N"/>
</dbReference>
<feature type="compositionally biased region" description="Basic and acidic residues" evidence="1">
    <location>
        <begin position="520"/>
        <end position="530"/>
    </location>
</feature>
<evidence type="ECO:0000259" key="3">
    <source>
        <dbReference type="Pfam" id="PF23098"/>
    </source>
</evidence>
<feature type="domain" description="Nucleolar protein 10-like N-terminal" evidence="3">
    <location>
        <begin position="1"/>
        <end position="375"/>
    </location>
</feature>
<dbReference type="Gene3D" id="2.130.10.10">
    <property type="entry name" value="YVTN repeat-like/Quinoprotein amine dehydrogenase"/>
    <property type="match status" value="1"/>
</dbReference>
<organism evidence="4 5">
    <name type="scientific">Paragonimus westermani</name>
    <dbReference type="NCBI Taxonomy" id="34504"/>
    <lineage>
        <taxon>Eukaryota</taxon>
        <taxon>Metazoa</taxon>
        <taxon>Spiralia</taxon>
        <taxon>Lophotrochozoa</taxon>
        <taxon>Platyhelminthes</taxon>
        <taxon>Trematoda</taxon>
        <taxon>Digenea</taxon>
        <taxon>Plagiorchiida</taxon>
        <taxon>Troglotremata</taxon>
        <taxon>Troglotrematidae</taxon>
        <taxon>Paragonimus</taxon>
    </lineage>
</organism>
<dbReference type="InterPro" id="IPR040382">
    <property type="entry name" value="NOL10/Enp2"/>
</dbReference>
<keyword evidence="5" id="KW-1185">Reference proteome</keyword>
<accession>A0A5J4NRU4</accession>
<dbReference type="GO" id="GO:0030686">
    <property type="term" value="C:90S preribosome"/>
    <property type="evidence" value="ECO:0007669"/>
    <property type="project" value="TreeGrafter"/>
</dbReference>
<feature type="compositionally biased region" description="Basic residues" evidence="1">
    <location>
        <begin position="500"/>
        <end position="513"/>
    </location>
</feature>
<dbReference type="EMBL" id="QNGE01001115">
    <property type="protein sequence ID" value="KAA3678397.1"/>
    <property type="molecule type" value="Genomic_DNA"/>
</dbReference>
<gene>
    <name evidence="4" type="ORF">DEA37_0000403</name>
</gene>
<name>A0A5J4NRU4_9TREM</name>
<dbReference type="InterPro" id="IPR015943">
    <property type="entry name" value="WD40/YVTN_repeat-like_dom_sf"/>
</dbReference>
<dbReference type="AlphaFoldDB" id="A0A5J4NRU4"/>
<reference evidence="4 5" key="1">
    <citation type="journal article" date="2019" name="Gigascience">
        <title>Whole-genome sequence of the oriental lung fluke Paragonimus westermani.</title>
        <authorList>
            <person name="Oey H."/>
            <person name="Zakrzewski M."/>
            <person name="Narain K."/>
            <person name="Devi K.R."/>
            <person name="Agatsuma T."/>
            <person name="Nawaratna S."/>
            <person name="Gobert G.N."/>
            <person name="Jones M.K."/>
            <person name="Ragan M.A."/>
            <person name="McManus D.P."/>
            <person name="Krause L."/>
        </authorList>
    </citation>
    <scope>NUCLEOTIDE SEQUENCE [LARGE SCALE GENOMIC DNA]</scope>
    <source>
        <strain evidence="4 5">IND2009</strain>
    </source>
</reference>